<sequence>MISGYIEYDIAAGALLLLTAAAAAIVFLCSLCTARRRNDAARSWLALYKLAFGFFSLAVVLSFFSHLLAVVYSELYDAATKARATRVVSDIFRAHLETGIIAALLDEFAFIFVLLALVGLAAAIRIVHGGAESTPERLLRAGFYVTAMLLSILNIACFALSQRHFAMTYSHRDLLRDGQDVPTTAWQALRATKVVTLVMFVVQLVATVVALARSVLVAVTTSEPRVKTASRYLIACCTLLLLRAAYDIGFYAKYVPFGDAPSIMTDAESSPPGPHFAILDVVLSCWPLFTLLVLLFVLGAKKQHGIWSTEQPFMMVRPSHQGMPLHTPWGYEYSPQSQQPLHPSWQQPRGSEDPHPHAHEPSFHQPSPLAPRHVPHQPSPPHWQPAPVARQQQPHDVGAQADHYPSSSSPPPAHADAMGLYHQADGMPPQVSPRPYNEKR</sequence>
<comment type="caution">
    <text evidence="3">The sequence shown here is derived from an EMBL/GenBank/DDBJ whole genome shotgun (WGS) entry which is preliminary data.</text>
</comment>
<evidence type="ECO:0000313" key="3">
    <source>
        <dbReference type="EMBL" id="KAF4504567.1"/>
    </source>
</evidence>
<reference evidence="3 4" key="1">
    <citation type="journal article" date="2020" name="Genome Biol. Evol.">
        <title>A new high-quality draft genome assembly of the Chinese cordyceps Ophiocordyceps sinensis.</title>
        <authorList>
            <person name="Shu R."/>
            <person name="Zhang J."/>
            <person name="Meng Q."/>
            <person name="Zhang H."/>
            <person name="Zhou G."/>
            <person name="Li M."/>
            <person name="Wu P."/>
            <person name="Zhao Y."/>
            <person name="Chen C."/>
            <person name="Qin Q."/>
        </authorList>
    </citation>
    <scope>NUCLEOTIDE SEQUENCE [LARGE SCALE GENOMIC DNA]</scope>
    <source>
        <strain evidence="3 4">IOZ07</strain>
    </source>
</reference>
<feature type="transmembrane region" description="Helical" evidence="2">
    <location>
        <begin position="12"/>
        <end position="34"/>
    </location>
</feature>
<dbReference type="AlphaFoldDB" id="A0A8H4LT03"/>
<dbReference type="Proteomes" id="UP000557566">
    <property type="component" value="Unassembled WGS sequence"/>
</dbReference>
<accession>A0A8H4LT03</accession>
<evidence type="ECO:0000256" key="2">
    <source>
        <dbReference type="SAM" id="Phobius"/>
    </source>
</evidence>
<feature type="transmembrane region" description="Helical" evidence="2">
    <location>
        <begin position="139"/>
        <end position="161"/>
    </location>
</feature>
<proteinExistence type="predicted"/>
<protein>
    <submittedName>
        <fullName evidence="3">Uncharacterized protein</fullName>
    </submittedName>
</protein>
<keyword evidence="2" id="KW-0812">Transmembrane</keyword>
<feature type="transmembrane region" description="Helical" evidence="2">
    <location>
        <begin position="275"/>
        <end position="298"/>
    </location>
</feature>
<feature type="transmembrane region" description="Helical" evidence="2">
    <location>
        <begin position="46"/>
        <end position="72"/>
    </location>
</feature>
<dbReference type="OrthoDB" id="5217806at2759"/>
<name>A0A8H4LT03_9HYPO</name>
<feature type="compositionally biased region" description="Basic and acidic residues" evidence="1">
    <location>
        <begin position="350"/>
        <end position="362"/>
    </location>
</feature>
<gene>
    <name evidence="3" type="ORF">G6O67_008007</name>
</gene>
<organism evidence="3 4">
    <name type="scientific">Ophiocordyceps sinensis</name>
    <dbReference type="NCBI Taxonomy" id="72228"/>
    <lineage>
        <taxon>Eukaryota</taxon>
        <taxon>Fungi</taxon>
        <taxon>Dikarya</taxon>
        <taxon>Ascomycota</taxon>
        <taxon>Pezizomycotina</taxon>
        <taxon>Sordariomycetes</taxon>
        <taxon>Hypocreomycetidae</taxon>
        <taxon>Hypocreales</taxon>
        <taxon>Ophiocordycipitaceae</taxon>
        <taxon>Ophiocordyceps</taxon>
    </lineage>
</organism>
<keyword evidence="2" id="KW-0472">Membrane</keyword>
<evidence type="ECO:0000256" key="1">
    <source>
        <dbReference type="SAM" id="MobiDB-lite"/>
    </source>
</evidence>
<feature type="transmembrane region" description="Helical" evidence="2">
    <location>
        <begin position="194"/>
        <end position="220"/>
    </location>
</feature>
<dbReference type="EMBL" id="JAAVMX010000009">
    <property type="protein sequence ID" value="KAF4504567.1"/>
    <property type="molecule type" value="Genomic_DNA"/>
</dbReference>
<evidence type="ECO:0000313" key="4">
    <source>
        <dbReference type="Proteomes" id="UP000557566"/>
    </source>
</evidence>
<keyword evidence="2" id="KW-1133">Transmembrane helix</keyword>
<feature type="transmembrane region" description="Helical" evidence="2">
    <location>
        <begin position="232"/>
        <end position="255"/>
    </location>
</feature>
<feature type="region of interest" description="Disordered" evidence="1">
    <location>
        <begin position="327"/>
        <end position="440"/>
    </location>
</feature>
<feature type="compositionally biased region" description="Polar residues" evidence="1">
    <location>
        <begin position="334"/>
        <end position="349"/>
    </location>
</feature>
<feature type="transmembrane region" description="Helical" evidence="2">
    <location>
        <begin position="108"/>
        <end position="127"/>
    </location>
</feature>
<keyword evidence="4" id="KW-1185">Reference proteome</keyword>